<evidence type="ECO:0000313" key="9">
    <source>
        <dbReference type="EMBL" id="KZT56002.1"/>
    </source>
</evidence>
<dbReference type="PRINTS" id="PR00719">
    <property type="entry name" value="LMWPTPASE"/>
</dbReference>
<dbReference type="Gene3D" id="3.40.50.2300">
    <property type="match status" value="1"/>
</dbReference>
<dbReference type="PANTHER" id="PTHR11717">
    <property type="entry name" value="LOW MOLECULAR WEIGHT PROTEIN TYROSINE PHOSPHATASE"/>
    <property type="match status" value="1"/>
</dbReference>
<evidence type="ECO:0000313" key="10">
    <source>
        <dbReference type="Proteomes" id="UP000076842"/>
    </source>
</evidence>
<dbReference type="FunFam" id="3.40.50.2300:FF:000105">
    <property type="entry name" value="Low molecular weight phosphotyrosine protein"/>
    <property type="match status" value="1"/>
</dbReference>
<dbReference type="STRING" id="1353952.A0A165F1M8"/>
<evidence type="ECO:0000256" key="4">
    <source>
        <dbReference type="ARBA" id="ARBA00022801"/>
    </source>
</evidence>
<keyword evidence="5" id="KW-0904">Protein phosphatase</keyword>
<dbReference type="OrthoDB" id="3388at2759"/>
<feature type="active site" description="Proton donor" evidence="7">
    <location>
        <position position="146"/>
    </location>
</feature>
<evidence type="ECO:0000256" key="2">
    <source>
        <dbReference type="ARBA" id="ARBA00011063"/>
    </source>
</evidence>
<dbReference type="CDD" id="cd16343">
    <property type="entry name" value="LMWPTP"/>
    <property type="match status" value="1"/>
</dbReference>
<dbReference type="SUPFAM" id="SSF52788">
    <property type="entry name" value="Phosphotyrosine protein phosphatases I"/>
    <property type="match status" value="1"/>
</dbReference>
<comment type="similarity">
    <text evidence="2">Belongs to the low molecular weight phosphotyrosine protein phosphatase family.</text>
</comment>
<evidence type="ECO:0000256" key="1">
    <source>
        <dbReference type="ARBA" id="ARBA00004496"/>
    </source>
</evidence>
<evidence type="ECO:0000256" key="6">
    <source>
        <dbReference type="ARBA" id="ARBA00051722"/>
    </source>
</evidence>
<dbReference type="FunCoup" id="A0A165F1M8">
    <property type="interactions" value="262"/>
</dbReference>
<dbReference type="Proteomes" id="UP000076842">
    <property type="component" value="Unassembled WGS sequence"/>
</dbReference>
<keyword evidence="10" id="KW-1185">Reference proteome</keyword>
<feature type="active site" description="Nucleophile" evidence="7">
    <location>
        <position position="33"/>
    </location>
</feature>
<evidence type="ECO:0000256" key="5">
    <source>
        <dbReference type="ARBA" id="ARBA00022912"/>
    </source>
</evidence>
<sequence length="188" mass="20230">MSASDSDIPAAALAREHASMPGDESKVKVLVVCLGNICRSPLAEAVLKHAAAQRGLGDRVEVDSAGTAAYHTGEEPDVRTVQVCKENKIPIDHLARAVKPRDFLEFNYILAADRQNLSNLTRMKPKGATAIVKLFGEYGDGKVIDDPYYGGMHGFQKAYEQCLSYSNGFLDAVVGETPKAHGKKAGQL</sequence>
<evidence type="ECO:0000256" key="7">
    <source>
        <dbReference type="PIRSR" id="PIRSR617867-1"/>
    </source>
</evidence>
<organism evidence="9 10">
    <name type="scientific">Calocera cornea HHB12733</name>
    <dbReference type="NCBI Taxonomy" id="1353952"/>
    <lineage>
        <taxon>Eukaryota</taxon>
        <taxon>Fungi</taxon>
        <taxon>Dikarya</taxon>
        <taxon>Basidiomycota</taxon>
        <taxon>Agaricomycotina</taxon>
        <taxon>Dacrymycetes</taxon>
        <taxon>Dacrymycetales</taxon>
        <taxon>Dacrymycetaceae</taxon>
        <taxon>Calocera</taxon>
    </lineage>
</organism>
<comment type="catalytic activity">
    <reaction evidence="6">
        <text>O-phospho-L-tyrosyl-[protein] + H2O = L-tyrosyl-[protein] + phosphate</text>
        <dbReference type="Rhea" id="RHEA:10684"/>
        <dbReference type="Rhea" id="RHEA-COMP:10136"/>
        <dbReference type="Rhea" id="RHEA-COMP:20101"/>
        <dbReference type="ChEBI" id="CHEBI:15377"/>
        <dbReference type="ChEBI" id="CHEBI:43474"/>
        <dbReference type="ChEBI" id="CHEBI:46858"/>
        <dbReference type="ChEBI" id="CHEBI:61978"/>
        <dbReference type="EC" id="3.1.3.48"/>
    </reaction>
</comment>
<keyword evidence="3" id="KW-0963">Cytoplasm</keyword>
<dbReference type="InterPro" id="IPR036196">
    <property type="entry name" value="Ptyr_pPase_sf"/>
</dbReference>
<proteinExistence type="inferred from homology"/>
<dbReference type="GO" id="GO:0005737">
    <property type="term" value="C:cytoplasm"/>
    <property type="evidence" value="ECO:0007669"/>
    <property type="project" value="UniProtKB-SubCell"/>
</dbReference>
<dbReference type="InterPro" id="IPR023485">
    <property type="entry name" value="Ptyr_pPase"/>
</dbReference>
<dbReference type="InterPro" id="IPR017867">
    <property type="entry name" value="Tyr_phospatase_low_mol_wt"/>
</dbReference>
<feature type="domain" description="Phosphotyrosine protein phosphatase I" evidence="8">
    <location>
        <begin position="27"/>
        <end position="172"/>
    </location>
</feature>
<dbReference type="PANTHER" id="PTHR11717:SF7">
    <property type="entry name" value="LOW MOLECULAR WEIGHT PHOSPHOTYROSINE PROTEIN PHOSPHATASE"/>
    <property type="match status" value="1"/>
</dbReference>
<reference evidence="9 10" key="1">
    <citation type="journal article" date="2016" name="Mol. Biol. Evol.">
        <title>Comparative Genomics of Early-Diverging Mushroom-Forming Fungi Provides Insights into the Origins of Lignocellulose Decay Capabilities.</title>
        <authorList>
            <person name="Nagy L.G."/>
            <person name="Riley R."/>
            <person name="Tritt A."/>
            <person name="Adam C."/>
            <person name="Daum C."/>
            <person name="Floudas D."/>
            <person name="Sun H."/>
            <person name="Yadav J.S."/>
            <person name="Pangilinan J."/>
            <person name="Larsson K.H."/>
            <person name="Matsuura K."/>
            <person name="Barry K."/>
            <person name="Labutti K."/>
            <person name="Kuo R."/>
            <person name="Ohm R.A."/>
            <person name="Bhattacharya S.S."/>
            <person name="Shirouzu T."/>
            <person name="Yoshinaga Y."/>
            <person name="Martin F.M."/>
            <person name="Grigoriev I.V."/>
            <person name="Hibbett D.S."/>
        </authorList>
    </citation>
    <scope>NUCLEOTIDE SEQUENCE [LARGE SCALE GENOMIC DNA]</scope>
    <source>
        <strain evidence="9 10">HHB12733</strain>
    </source>
</reference>
<comment type="subcellular location">
    <subcellularLocation>
        <location evidence="1">Cytoplasm</location>
    </subcellularLocation>
</comment>
<dbReference type="InParanoid" id="A0A165F1M8"/>
<dbReference type="SMART" id="SM00226">
    <property type="entry name" value="LMWPc"/>
    <property type="match status" value="1"/>
</dbReference>
<dbReference type="InterPro" id="IPR050438">
    <property type="entry name" value="LMW_PTPase"/>
</dbReference>
<dbReference type="GO" id="GO:0004725">
    <property type="term" value="F:protein tyrosine phosphatase activity"/>
    <property type="evidence" value="ECO:0007669"/>
    <property type="project" value="UniProtKB-EC"/>
</dbReference>
<dbReference type="AlphaFoldDB" id="A0A165F1M8"/>
<evidence type="ECO:0000259" key="8">
    <source>
        <dbReference type="SMART" id="SM00226"/>
    </source>
</evidence>
<gene>
    <name evidence="9" type="ORF">CALCODRAFT_471539</name>
</gene>
<evidence type="ECO:0000256" key="3">
    <source>
        <dbReference type="ARBA" id="ARBA00022490"/>
    </source>
</evidence>
<accession>A0A165F1M8</accession>
<feature type="active site" evidence="7">
    <location>
        <position position="39"/>
    </location>
</feature>
<dbReference type="EMBL" id="KV423985">
    <property type="protein sequence ID" value="KZT56002.1"/>
    <property type="molecule type" value="Genomic_DNA"/>
</dbReference>
<dbReference type="Pfam" id="PF01451">
    <property type="entry name" value="LMWPc"/>
    <property type="match status" value="1"/>
</dbReference>
<protein>
    <submittedName>
        <fullName evidence="9">LMWPc-domain-containing protein</fullName>
    </submittedName>
</protein>
<name>A0A165F1M8_9BASI</name>
<keyword evidence="4" id="KW-0378">Hydrolase</keyword>